<dbReference type="RefSeq" id="WP_090363931.1">
    <property type="nucleotide sequence ID" value="NZ_FMUB01000016.1"/>
</dbReference>
<sequence length="257" mass="29327">MRNRLVRFADCVQRQWLSGATLVSILVLVFWLAYGFAARWGADQWGPYAEWFAGAATVAAVVVALRESARGSRAREVDYELVRRRECLKALGDVWAALMEVSMDFVSFRDYLDDLPAQFDASKIRGFPIPELTTRPTLGEEITDRIHVFFTRWMRIVEPSLFVARSLLEGTPMQSEIEAISADIHKLNNLVLPEIRDVAVQERGRRPDTTMLSETWATLYARRSEQLRLATKHFGLNRHDIEKAIRQRSGSSGRAAR</sequence>
<reference evidence="3" key="1">
    <citation type="submission" date="2016-10" db="EMBL/GenBank/DDBJ databases">
        <authorList>
            <person name="Varghese N."/>
            <person name="Submissions S."/>
        </authorList>
    </citation>
    <scope>NUCLEOTIDE SEQUENCE [LARGE SCALE GENOMIC DNA]</scope>
    <source>
        <strain evidence="3">UNC267MFSha1.1M11</strain>
    </source>
</reference>
<dbReference type="STRING" id="1502745.SAMN02799620_05748"/>
<feature type="transmembrane region" description="Helical" evidence="1">
    <location>
        <begin position="48"/>
        <end position="65"/>
    </location>
</feature>
<gene>
    <name evidence="2" type="ORF">SAMN02799620_05748</name>
</gene>
<proteinExistence type="predicted"/>
<protein>
    <submittedName>
        <fullName evidence="2">Uncharacterized protein</fullName>
    </submittedName>
</protein>
<dbReference type="EMBL" id="FMUB01000016">
    <property type="protein sequence ID" value="SCX32929.1"/>
    <property type="molecule type" value="Genomic_DNA"/>
</dbReference>
<dbReference type="Proteomes" id="UP000199707">
    <property type="component" value="Unassembled WGS sequence"/>
</dbReference>
<keyword evidence="1" id="KW-0812">Transmembrane</keyword>
<keyword evidence="1" id="KW-0472">Membrane</keyword>
<evidence type="ECO:0000313" key="3">
    <source>
        <dbReference type="Proteomes" id="UP000199707"/>
    </source>
</evidence>
<organism evidence="2 3">
    <name type="scientific">Mycolicibacterium fluoranthenivorans</name>
    <dbReference type="NCBI Taxonomy" id="258505"/>
    <lineage>
        <taxon>Bacteria</taxon>
        <taxon>Bacillati</taxon>
        <taxon>Actinomycetota</taxon>
        <taxon>Actinomycetes</taxon>
        <taxon>Mycobacteriales</taxon>
        <taxon>Mycobacteriaceae</taxon>
        <taxon>Mycolicibacterium</taxon>
    </lineage>
</organism>
<accession>A0A1G4WZR6</accession>
<feature type="transmembrane region" description="Helical" evidence="1">
    <location>
        <begin position="16"/>
        <end position="36"/>
    </location>
</feature>
<evidence type="ECO:0000313" key="2">
    <source>
        <dbReference type="EMBL" id="SCX32929.1"/>
    </source>
</evidence>
<keyword evidence="1" id="KW-1133">Transmembrane helix</keyword>
<dbReference type="AlphaFoldDB" id="A0A1G4WZR6"/>
<name>A0A1G4WZR6_9MYCO</name>
<evidence type="ECO:0000256" key="1">
    <source>
        <dbReference type="SAM" id="Phobius"/>
    </source>
</evidence>